<dbReference type="EMBL" id="JACIDE010000008">
    <property type="protein sequence ID" value="MBB4073743.1"/>
    <property type="molecule type" value="Genomic_DNA"/>
</dbReference>
<proteinExistence type="predicted"/>
<dbReference type="Gene3D" id="3.40.630.30">
    <property type="match status" value="1"/>
</dbReference>
<keyword evidence="2" id="KW-0808">Transferase</keyword>
<gene>
    <name evidence="2" type="ORF">GGR02_001505</name>
</gene>
<name>A0A840DPZ0_9BACL</name>
<protein>
    <submittedName>
        <fullName evidence="2">UDP-4-amino-4, 6-dideoxy-N-acetyl-beta-L-altrosamine N-acetyltransferase</fullName>
    </submittedName>
</protein>
<evidence type="ECO:0000313" key="3">
    <source>
        <dbReference type="Proteomes" id="UP000559598"/>
    </source>
</evidence>
<sequence length="176" mass="21294">MLLFDYRLRDITEEDLETVLCWRNSERIRRYMYHDHTISMEEHIRWFESLQNDSSRIFKMFIYKDEPIGTVSFNKIDRKNGRCSWGFYIGNEHAPKGAGTILGYLGIEYAFYELQMRKICAEVLEFNEISIRFHQKLGFYNEGRLLKHVKKNDVLVDVLLFVLLRERWELVKRNIL</sequence>
<dbReference type="GO" id="GO:0016747">
    <property type="term" value="F:acyltransferase activity, transferring groups other than amino-acyl groups"/>
    <property type="evidence" value="ECO:0007669"/>
    <property type="project" value="InterPro"/>
</dbReference>
<evidence type="ECO:0000259" key="1">
    <source>
        <dbReference type="PROSITE" id="PS51186"/>
    </source>
</evidence>
<accession>A0A840DPZ0</accession>
<dbReference type="SUPFAM" id="SSF55729">
    <property type="entry name" value="Acyl-CoA N-acyltransferases (Nat)"/>
    <property type="match status" value="1"/>
</dbReference>
<organism evidence="2 3">
    <name type="scientific">Anoxybacteroides voinovskiense</name>
    <dbReference type="NCBI Taxonomy" id="230470"/>
    <lineage>
        <taxon>Bacteria</taxon>
        <taxon>Bacillati</taxon>
        <taxon>Bacillota</taxon>
        <taxon>Bacilli</taxon>
        <taxon>Bacillales</taxon>
        <taxon>Anoxybacillaceae</taxon>
        <taxon>Anoxybacteroides</taxon>
    </lineage>
</organism>
<dbReference type="NCBIfam" id="TIGR03585">
    <property type="entry name" value="PseH"/>
    <property type="match status" value="1"/>
</dbReference>
<keyword evidence="3" id="KW-1185">Reference proteome</keyword>
<evidence type="ECO:0000313" key="2">
    <source>
        <dbReference type="EMBL" id="MBB4073743.1"/>
    </source>
</evidence>
<dbReference type="PROSITE" id="PS51186">
    <property type="entry name" value="GNAT"/>
    <property type="match status" value="1"/>
</dbReference>
<dbReference type="Proteomes" id="UP000559598">
    <property type="component" value="Unassembled WGS sequence"/>
</dbReference>
<dbReference type="AlphaFoldDB" id="A0A840DPZ0"/>
<dbReference type="Pfam" id="PF13302">
    <property type="entry name" value="Acetyltransf_3"/>
    <property type="match status" value="1"/>
</dbReference>
<dbReference type="InterPro" id="IPR016181">
    <property type="entry name" value="Acyl_CoA_acyltransferase"/>
</dbReference>
<dbReference type="PANTHER" id="PTHR43415:SF3">
    <property type="entry name" value="GNAT-FAMILY ACETYLTRANSFERASE"/>
    <property type="match status" value="1"/>
</dbReference>
<dbReference type="InterPro" id="IPR000182">
    <property type="entry name" value="GNAT_dom"/>
</dbReference>
<dbReference type="PANTHER" id="PTHR43415">
    <property type="entry name" value="SPERMIDINE N(1)-ACETYLTRANSFERASE"/>
    <property type="match status" value="1"/>
</dbReference>
<comment type="caution">
    <text evidence="2">The sequence shown here is derived from an EMBL/GenBank/DDBJ whole genome shotgun (WGS) entry which is preliminary data.</text>
</comment>
<feature type="domain" description="N-acetyltransferase" evidence="1">
    <location>
        <begin position="6"/>
        <end position="165"/>
    </location>
</feature>
<reference evidence="2 3" key="1">
    <citation type="submission" date="2020-08" db="EMBL/GenBank/DDBJ databases">
        <title>Genomic Encyclopedia of Type Strains, Phase IV (KMG-IV): sequencing the most valuable type-strain genomes for metagenomic binning, comparative biology and taxonomic classification.</title>
        <authorList>
            <person name="Goeker M."/>
        </authorList>
    </citation>
    <scope>NUCLEOTIDE SEQUENCE [LARGE SCALE GENOMIC DNA]</scope>
    <source>
        <strain evidence="2 3">DSM 17075</strain>
    </source>
</reference>
<dbReference type="RefSeq" id="WP_183184075.1">
    <property type="nucleotide sequence ID" value="NZ_BMNP01000006.1"/>
</dbReference>
<dbReference type="InterPro" id="IPR020036">
    <property type="entry name" value="PseH"/>
</dbReference>